<organism evidence="2 3">
    <name type="scientific">Trypanosoma conorhini</name>
    <dbReference type="NCBI Taxonomy" id="83891"/>
    <lineage>
        <taxon>Eukaryota</taxon>
        <taxon>Discoba</taxon>
        <taxon>Euglenozoa</taxon>
        <taxon>Kinetoplastea</taxon>
        <taxon>Metakinetoplastina</taxon>
        <taxon>Trypanosomatida</taxon>
        <taxon>Trypanosomatidae</taxon>
        <taxon>Trypanosoma</taxon>
    </lineage>
</organism>
<dbReference type="GeneID" id="40321417"/>
<evidence type="ECO:0000256" key="1">
    <source>
        <dbReference type="SAM" id="MobiDB-lite"/>
    </source>
</evidence>
<dbReference type="EMBL" id="MKKU01000642">
    <property type="protein sequence ID" value="RNF05284.1"/>
    <property type="molecule type" value="Genomic_DNA"/>
</dbReference>
<evidence type="ECO:0000313" key="3">
    <source>
        <dbReference type="Proteomes" id="UP000284403"/>
    </source>
</evidence>
<feature type="region of interest" description="Disordered" evidence="1">
    <location>
        <begin position="540"/>
        <end position="568"/>
    </location>
</feature>
<name>A0A3R7MMM9_9TRYP</name>
<gene>
    <name evidence="2" type="ORF">Tco025E_07806</name>
</gene>
<evidence type="ECO:0000313" key="2">
    <source>
        <dbReference type="EMBL" id="RNF05284.1"/>
    </source>
</evidence>
<protein>
    <submittedName>
        <fullName evidence="2">Uncharacterized protein</fullName>
    </submittedName>
</protein>
<dbReference type="Proteomes" id="UP000284403">
    <property type="component" value="Unassembled WGS sequence"/>
</dbReference>
<dbReference type="AlphaFoldDB" id="A0A3R7MMM9"/>
<comment type="caution">
    <text evidence="2">The sequence shown here is derived from an EMBL/GenBank/DDBJ whole genome shotgun (WGS) entry which is preliminary data.</text>
</comment>
<accession>A0A3R7MMM9</accession>
<reference evidence="2 3" key="1">
    <citation type="journal article" date="2018" name="BMC Genomics">
        <title>Genomic comparison of Trypanosoma conorhini and Trypanosoma rangeli to Trypanosoma cruzi strains of high and low virulence.</title>
        <authorList>
            <person name="Bradwell K.R."/>
            <person name="Koparde V.N."/>
            <person name="Matveyev A.V."/>
            <person name="Serrano M.G."/>
            <person name="Alves J.M."/>
            <person name="Parikh H."/>
            <person name="Huang B."/>
            <person name="Lee V."/>
            <person name="Espinosa-Alvarez O."/>
            <person name="Ortiz P.A."/>
            <person name="Costa-Martins A.G."/>
            <person name="Teixeira M.M."/>
            <person name="Buck G.A."/>
        </authorList>
    </citation>
    <scope>NUCLEOTIDE SEQUENCE [LARGE SCALE GENOMIC DNA]</scope>
    <source>
        <strain evidence="2 3">025E</strain>
    </source>
</reference>
<feature type="compositionally biased region" description="Polar residues" evidence="1">
    <location>
        <begin position="547"/>
        <end position="562"/>
    </location>
</feature>
<sequence>MACCRPAANLDESSSAVVAIHSVSVLSESSEFIRSACVGDGDLPNSLSPVLCADCRLPGVPGEVSIGSQPQLLTSCSVSRLFCREDKKARCLRSPRGGLEVESAPELTTSTQFFTTRPVRRQMEDRIGRDDLVHQPLLGNIRANILKSSIPDLNKNEAGDNGDDFVPMGDKGIREFCAKVMRAREHHEKRKKADAMAEGSCGEGSVVDHHEQGASEAHVSRVCFPHFEEKEEAGERWRRMGKNTNVAHSPCKVRRVVFEQDTLSGWKSSGAVEPSSEAGCGAFTGRDEARVRGGAKHNGFREPQKEDLAGREGILCFLEAGAAENAEYTENDVPRLGSVSGFYALEGSMLRQVRRARQIPLVVSAPHRVPVKVTTPPRGVTTNKSRIAHCCVKAGTGAAEVVLARDCALKQPSEDQSSLQSLSSRRIHDDVSEAEAKLWGKKMLGPFTVATEARKPFPPIGALPSRVELANLPPLGSGPTAAQGGMPLGDVLNDLSISSRLHSGSSGASCSGMQVTEQIPPSLPPRLGLVVNSFSSPLAPANKKEVGNSSRNSLTPQSNSLFQPVHLCPRKLPPLSPKAAI</sequence>
<keyword evidence="3" id="KW-1185">Reference proteome</keyword>
<dbReference type="RefSeq" id="XP_029225221.1">
    <property type="nucleotide sequence ID" value="XM_029374665.1"/>
</dbReference>
<proteinExistence type="predicted"/>